<evidence type="ECO:0000313" key="13">
    <source>
        <dbReference type="EMBL" id="CAH2064721.1"/>
    </source>
</evidence>
<evidence type="ECO:0000256" key="10">
    <source>
        <dbReference type="ARBA" id="ARBA00023295"/>
    </source>
</evidence>
<dbReference type="Gene3D" id="3.20.110.10">
    <property type="entry name" value="Glycoside hydrolase 38, N terminal domain"/>
    <property type="match status" value="3"/>
</dbReference>
<keyword evidence="4 11" id="KW-0479">Metal-binding</keyword>
<evidence type="ECO:0000256" key="9">
    <source>
        <dbReference type="ARBA" id="ARBA00023180"/>
    </source>
</evidence>
<dbReference type="InterPro" id="IPR011682">
    <property type="entry name" value="Glyco_hydro_38_C"/>
</dbReference>
<organism evidence="13 14">
    <name type="scientific">Iphiclides podalirius</name>
    <name type="common">scarce swallowtail</name>
    <dbReference type="NCBI Taxonomy" id="110791"/>
    <lineage>
        <taxon>Eukaryota</taxon>
        <taxon>Metazoa</taxon>
        <taxon>Ecdysozoa</taxon>
        <taxon>Arthropoda</taxon>
        <taxon>Hexapoda</taxon>
        <taxon>Insecta</taxon>
        <taxon>Pterygota</taxon>
        <taxon>Neoptera</taxon>
        <taxon>Endopterygota</taxon>
        <taxon>Lepidoptera</taxon>
        <taxon>Glossata</taxon>
        <taxon>Ditrysia</taxon>
        <taxon>Papilionoidea</taxon>
        <taxon>Papilionidae</taxon>
        <taxon>Papilioninae</taxon>
        <taxon>Iphiclides</taxon>
    </lineage>
</organism>
<evidence type="ECO:0000256" key="2">
    <source>
        <dbReference type="ARBA" id="ARBA00009792"/>
    </source>
</evidence>
<dbReference type="Pfam" id="PF21260">
    <property type="entry name" value="Laman-like_dom"/>
    <property type="match status" value="1"/>
</dbReference>
<dbReference type="EC" id="3.2.1.-" evidence="11"/>
<proteinExistence type="inferred from homology"/>
<dbReference type="InterPro" id="IPR015341">
    <property type="entry name" value="Glyco_hydro_38_cen"/>
</dbReference>
<gene>
    <name evidence="13" type="ORF">IPOD504_LOCUS12867</name>
</gene>
<dbReference type="InterPro" id="IPR050843">
    <property type="entry name" value="Glycosyl_Hydrlase_38"/>
</dbReference>
<evidence type="ECO:0000313" key="14">
    <source>
        <dbReference type="Proteomes" id="UP000837857"/>
    </source>
</evidence>
<dbReference type="InterPro" id="IPR028995">
    <property type="entry name" value="Glyco_hydro_57/38_cen_sf"/>
</dbReference>
<feature type="domain" description="Glycoside hydrolase family 38 central" evidence="12">
    <location>
        <begin position="197"/>
        <end position="272"/>
    </location>
</feature>
<dbReference type="InterPro" id="IPR041147">
    <property type="entry name" value="GH38_C"/>
</dbReference>
<evidence type="ECO:0000256" key="3">
    <source>
        <dbReference type="ARBA" id="ARBA00012752"/>
    </source>
</evidence>
<keyword evidence="9" id="KW-0325">Glycoprotein</keyword>
<evidence type="ECO:0000256" key="1">
    <source>
        <dbReference type="ARBA" id="ARBA00000365"/>
    </source>
</evidence>
<dbReference type="Pfam" id="PF09261">
    <property type="entry name" value="Alpha-mann_mid"/>
    <property type="match status" value="1"/>
</dbReference>
<dbReference type="PANTHER" id="PTHR11607:SF3">
    <property type="entry name" value="LYSOSOMAL ALPHA-MANNOSIDASE"/>
    <property type="match status" value="1"/>
</dbReference>
<dbReference type="SUPFAM" id="SSF74650">
    <property type="entry name" value="Galactose mutarotase-like"/>
    <property type="match status" value="1"/>
</dbReference>
<accession>A0ABN8IR61</accession>
<dbReference type="Pfam" id="PF07748">
    <property type="entry name" value="Glyco_hydro_38C"/>
    <property type="match status" value="1"/>
</dbReference>
<dbReference type="SUPFAM" id="SSF88688">
    <property type="entry name" value="Families 57/38 glycoside transferase middle domain"/>
    <property type="match status" value="1"/>
</dbReference>
<dbReference type="SUPFAM" id="SSF88713">
    <property type="entry name" value="Glycoside hydrolase/deacetylase"/>
    <property type="match status" value="3"/>
</dbReference>
<evidence type="ECO:0000256" key="6">
    <source>
        <dbReference type="ARBA" id="ARBA00022801"/>
    </source>
</evidence>
<comment type="cofactor">
    <cofactor evidence="11">
        <name>Zn(2+)</name>
        <dbReference type="ChEBI" id="CHEBI:29105"/>
    </cofactor>
    <text evidence="11">Binds 1 zinc ion per subunit.</text>
</comment>
<dbReference type="Pfam" id="PF01074">
    <property type="entry name" value="Glyco_hydro_38N"/>
    <property type="match status" value="1"/>
</dbReference>
<dbReference type="PANTHER" id="PTHR11607">
    <property type="entry name" value="ALPHA-MANNOSIDASE"/>
    <property type="match status" value="1"/>
</dbReference>
<dbReference type="Pfam" id="PF17677">
    <property type="entry name" value="Glyco_hydro38C2"/>
    <property type="match status" value="1"/>
</dbReference>
<keyword evidence="5" id="KW-0732">Signal</keyword>
<keyword evidence="6 11" id="KW-0378">Hydrolase</keyword>
<dbReference type="InterPro" id="IPR048534">
    <property type="entry name" value="Man2a1-like_dom"/>
</dbReference>
<keyword evidence="7 11" id="KW-0862">Zinc</keyword>
<comment type="catalytic activity">
    <reaction evidence="1">
        <text>Hydrolysis of terminal, non-reducing alpha-D-mannose residues in alpha-D-mannosides.</text>
        <dbReference type="EC" id="3.2.1.24"/>
    </reaction>
</comment>
<evidence type="ECO:0000256" key="8">
    <source>
        <dbReference type="ARBA" id="ARBA00023157"/>
    </source>
</evidence>
<dbReference type="Proteomes" id="UP000837857">
    <property type="component" value="Chromosome 30"/>
</dbReference>
<reference evidence="13" key="1">
    <citation type="submission" date="2022-03" db="EMBL/GenBank/DDBJ databases">
        <authorList>
            <person name="Martin H S."/>
        </authorList>
    </citation>
    <scope>NUCLEOTIDE SEQUENCE</scope>
</reference>
<evidence type="ECO:0000259" key="12">
    <source>
        <dbReference type="SMART" id="SM00872"/>
    </source>
</evidence>
<dbReference type="InterPro" id="IPR011330">
    <property type="entry name" value="Glyco_hydro/deAcase_b/a-brl"/>
</dbReference>
<dbReference type="Gene3D" id="2.60.40.1180">
    <property type="entry name" value="Golgi alpha-mannosidase II"/>
    <property type="match status" value="1"/>
</dbReference>
<dbReference type="Gene3D" id="1.20.1270.50">
    <property type="entry name" value="Glycoside hydrolase family 38, central domain"/>
    <property type="match status" value="2"/>
</dbReference>
<dbReference type="InterPro" id="IPR027291">
    <property type="entry name" value="Glyco_hydro_38_N_sf"/>
</dbReference>
<dbReference type="Gene3D" id="2.70.98.30">
    <property type="entry name" value="Golgi alpha-mannosidase II, domain 4"/>
    <property type="match status" value="1"/>
</dbReference>
<evidence type="ECO:0000256" key="4">
    <source>
        <dbReference type="ARBA" id="ARBA00022723"/>
    </source>
</evidence>
<evidence type="ECO:0000256" key="7">
    <source>
        <dbReference type="ARBA" id="ARBA00022833"/>
    </source>
</evidence>
<dbReference type="InterPro" id="IPR037094">
    <property type="entry name" value="Glyco_hydro_38_cen_sf"/>
</dbReference>
<dbReference type="InterPro" id="IPR000602">
    <property type="entry name" value="Glyco_hydro_38_N"/>
</dbReference>
<feature type="non-terminal residue" evidence="13">
    <location>
        <position position="957"/>
    </location>
</feature>
<dbReference type="InterPro" id="IPR013780">
    <property type="entry name" value="Glyco_hydro_b"/>
</dbReference>
<keyword evidence="14" id="KW-1185">Reference proteome</keyword>
<dbReference type="Gene3D" id="2.60.40.1360">
    <property type="match status" value="1"/>
</dbReference>
<name>A0ABN8IR61_9NEOP</name>
<comment type="similarity">
    <text evidence="2 11">Belongs to the glycosyl hydrolase 38 family.</text>
</comment>
<dbReference type="InterPro" id="IPR011013">
    <property type="entry name" value="Gal_mutarotase_sf_dom"/>
</dbReference>
<evidence type="ECO:0000256" key="11">
    <source>
        <dbReference type="RuleBase" id="RU361199"/>
    </source>
</evidence>
<protein>
    <recommendedName>
        <fullName evidence="3 11">Alpha-mannosidase</fullName>
        <ecNumber evidence="11">3.2.1.-</ecNumber>
    </recommendedName>
</protein>
<dbReference type="EMBL" id="OW152842">
    <property type="protein sequence ID" value="CAH2064721.1"/>
    <property type="molecule type" value="Genomic_DNA"/>
</dbReference>
<keyword evidence="8" id="KW-1015">Disulfide bond</keyword>
<evidence type="ECO:0000256" key="5">
    <source>
        <dbReference type="ARBA" id="ARBA00022729"/>
    </source>
</evidence>
<sequence>MPSKVGRFLEVVANMSLGYRTSNILVTMGEDFQYQDAAMWFQNLDKLIQVRLMSEAYRSNNILVTMGDDFQYKDAGMWFKNLDKLIQVGGQVIVVTSPGCTQVGKFLEYVREMGARYRSGNVLVTMGGDFTYQDAAMWFTNLDKLIQYTNLKAAKDGLNVKLFYSTPDCYLKAVKDAYPSLPTKQDDFFPYASDPTAYWTGYFTSRPTTKYFERRGNTYLQMVKQLQVLANLPEHNMFVLDELKSAMGVMQHHDAITGTEKQHVANDYVRLLDSAIEDANIIAKQAFNKITQRDGLKPPLLIYERCALNESSCHVSETKRSFVVTVYNPLAWKVSEPIRVPVVEGSYAVFAPNGEEITSQLIDIPQAVVEIPTRVSSATHELVFLAYLHPLGLKSYYVTRKDKNKRDANPEGQRSDYYENLKGYWSDIKWKSYLETLLVKTVGKQTVKAAHVDATAAQKAAVRDKALPAGRGIPDAVARSKESLMPIVRDVDLDVLRDSDEVVSEDVLELQKIIREAKGAGTRQRESAKRLNYPRLNDEEMRMLSDDPLVVEAFGEAYIQNEYIKLRIDNGTGRLSQLTQKNTSLDLSVDLHSYSGHGGDNSNTSMRASGAYIFRPAGDPRKLAPRSATVRSGPLVSEVRVRLDGNAASTLRLYEGLDYTEHEFVAGPLPVDDAVGKEYVARYESGVRSGRAFYTDCNGRQALRRRRDERPQWNLTLEEPVAGNYYPVTEFISIEDESTRLTVLTDRSEGGSSLAEGQIELMLHRRLLYDDAFGVGEALNETAAGLGLVVRGSHRILVGASKVEERKRTLEFHYRPVVFFSDAERLKYVDWLALNNMFQGVRKPLPDGIHLLTLEPWKDGTLLLRLENYLERADDSTVEVDLGTLFNSLKIRAVRETTLAANQWLSDSVRWTWKTDEFSDPHEPLANSDQGTRVKIAAKQIRTFVVEYEHSDGQKRE</sequence>
<keyword evidence="10 11" id="KW-0326">Glycosidase</keyword>
<dbReference type="SMART" id="SM00872">
    <property type="entry name" value="Alpha-mann_mid"/>
    <property type="match status" value="1"/>
</dbReference>